<feature type="transmembrane region" description="Helical" evidence="2">
    <location>
        <begin position="94"/>
        <end position="112"/>
    </location>
</feature>
<keyword evidence="2" id="KW-1133">Transmembrane helix</keyword>
<reference evidence="4" key="1">
    <citation type="submission" date="2018-09" db="EMBL/GenBank/DDBJ databases">
        <title>Acidovorax cavernicola nov. sp. isolated from Gruta de las Maravillas (Aracena, Spain).</title>
        <authorList>
            <person name="Jurado V."/>
            <person name="Gutierrez-Patricio S."/>
            <person name="Gonzalez-Pimentel J.L."/>
            <person name="Miller A.Z."/>
            <person name="Laiz L."/>
            <person name="Saiz-Jimenez C."/>
        </authorList>
    </citation>
    <scope>NUCLEOTIDE SEQUENCE [LARGE SCALE GENOMIC DNA]</scope>
    <source>
        <strain evidence="4">1011MAR3C25</strain>
    </source>
</reference>
<feature type="region of interest" description="Disordered" evidence="1">
    <location>
        <begin position="1"/>
        <end position="30"/>
    </location>
</feature>
<feature type="compositionally biased region" description="Low complexity" evidence="1">
    <location>
        <begin position="1"/>
        <end position="19"/>
    </location>
</feature>
<dbReference type="OrthoDB" id="7764375at2"/>
<evidence type="ECO:0000256" key="1">
    <source>
        <dbReference type="SAM" id="MobiDB-lite"/>
    </source>
</evidence>
<dbReference type="InterPro" id="IPR009495">
    <property type="entry name" value="NrsF"/>
</dbReference>
<comment type="caution">
    <text evidence="3">The sequence shown here is derived from an EMBL/GenBank/DDBJ whole genome shotgun (WGS) entry which is preliminary data.</text>
</comment>
<keyword evidence="2" id="KW-0472">Membrane</keyword>
<protein>
    <submittedName>
        <fullName evidence="3">DUF1109 domain-containing protein</fullName>
    </submittedName>
</protein>
<dbReference type="Pfam" id="PF06532">
    <property type="entry name" value="NrsF"/>
    <property type="match status" value="1"/>
</dbReference>
<keyword evidence="2" id="KW-0812">Transmembrane</keyword>
<organism evidence="3 4">
    <name type="scientific">Paracoccus onubensis</name>
    <dbReference type="NCBI Taxonomy" id="1675788"/>
    <lineage>
        <taxon>Bacteria</taxon>
        <taxon>Pseudomonadati</taxon>
        <taxon>Pseudomonadota</taxon>
        <taxon>Alphaproteobacteria</taxon>
        <taxon>Rhodobacterales</taxon>
        <taxon>Paracoccaceae</taxon>
        <taxon>Paracoccus</taxon>
    </lineage>
</organism>
<evidence type="ECO:0000313" key="3">
    <source>
        <dbReference type="EMBL" id="RJE82681.1"/>
    </source>
</evidence>
<evidence type="ECO:0000313" key="4">
    <source>
        <dbReference type="Proteomes" id="UP000284202"/>
    </source>
</evidence>
<proteinExistence type="predicted"/>
<feature type="transmembrane region" description="Helical" evidence="2">
    <location>
        <begin position="186"/>
        <end position="208"/>
    </location>
</feature>
<evidence type="ECO:0000256" key="2">
    <source>
        <dbReference type="SAM" id="Phobius"/>
    </source>
</evidence>
<name>A0A418SNZ6_9RHOB</name>
<dbReference type="EMBL" id="QZCG01000014">
    <property type="protein sequence ID" value="RJE82681.1"/>
    <property type="molecule type" value="Genomic_DNA"/>
</dbReference>
<keyword evidence="4" id="KW-1185">Reference proteome</keyword>
<feature type="transmembrane region" description="Helical" evidence="2">
    <location>
        <begin position="119"/>
        <end position="138"/>
    </location>
</feature>
<feature type="transmembrane region" description="Helical" evidence="2">
    <location>
        <begin position="220"/>
        <end position="241"/>
    </location>
</feature>
<dbReference type="Proteomes" id="UP000284202">
    <property type="component" value="Unassembled WGS sequence"/>
</dbReference>
<gene>
    <name evidence="3" type="ORF">D3P04_18545</name>
</gene>
<feature type="transmembrane region" description="Helical" evidence="2">
    <location>
        <begin position="158"/>
        <end position="179"/>
    </location>
</feature>
<sequence length="243" mass="25307">MRPPSRACPGGAARGAAPRVETPCRDPPGGGAMNTDQLVSVLAFDDTPPRPISPRVMGMSGLWLLAAAAIALLILGVRDDLLQAMTAPVTAMKWLLPLGIAIPALLAAIALSRPVTWRVPILWMALAVGMGAVLWLLLSIMGTPADQLMPDMWGNSRFVCLTAIVGISILPLGTALWVLQDGASPAPGLSGACTGLAVGGFAAAVYALHCNEDEPLFFLIWYSLGILIVAALGAIAGRSLLRW</sequence>
<accession>A0A418SNZ6</accession>
<dbReference type="AlphaFoldDB" id="A0A418SNZ6"/>
<feature type="transmembrane region" description="Helical" evidence="2">
    <location>
        <begin position="56"/>
        <end position="74"/>
    </location>
</feature>